<reference evidence="2 3" key="1">
    <citation type="submission" date="2018-12" db="EMBL/GenBank/DDBJ databases">
        <title>Marinifilum JC070 sp. nov., a marine bacterium isolated from Yongle Blue Hole in the South China Sea.</title>
        <authorList>
            <person name="Fu T."/>
        </authorList>
    </citation>
    <scope>NUCLEOTIDE SEQUENCE [LARGE SCALE GENOMIC DNA]</scope>
    <source>
        <strain evidence="2 3">JC070</strain>
    </source>
</reference>
<dbReference type="EMBL" id="RZNH01000016">
    <property type="protein sequence ID" value="NOU60337.1"/>
    <property type="molecule type" value="Genomic_DNA"/>
</dbReference>
<comment type="caution">
    <text evidence="2">The sequence shown here is derived from an EMBL/GenBank/DDBJ whole genome shotgun (WGS) entry which is preliminary data.</text>
</comment>
<protein>
    <recommendedName>
        <fullName evidence="4">DUF4293 family protein</fullName>
    </recommendedName>
</protein>
<evidence type="ECO:0000313" key="2">
    <source>
        <dbReference type="EMBL" id="NOU60337.1"/>
    </source>
</evidence>
<evidence type="ECO:0000313" key="3">
    <source>
        <dbReference type="Proteomes" id="UP000732105"/>
    </source>
</evidence>
<dbReference type="RefSeq" id="WP_171595623.1">
    <property type="nucleotide sequence ID" value="NZ_RZNH01000016.1"/>
</dbReference>
<dbReference type="Proteomes" id="UP000732105">
    <property type="component" value="Unassembled WGS sequence"/>
</dbReference>
<feature type="transmembrane region" description="Helical" evidence="1">
    <location>
        <begin position="38"/>
        <end position="58"/>
    </location>
</feature>
<name>A0ABX1WW95_9BACT</name>
<evidence type="ECO:0008006" key="4">
    <source>
        <dbReference type="Google" id="ProtNLM"/>
    </source>
</evidence>
<keyword evidence="1" id="KW-1133">Transmembrane helix</keyword>
<sequence length="130" mass="14688">MKLIIKLFGLFLILAGISLLFAPELIFDFIDHNKEQKWVYITAIVVRLFLGIILLLSAKASKHPLAIKVIGMLFIMAALIFFAIGQENLVKFISSILPVFNPFSYFIGLISIAFGSFFIYAFPSKKGRKR</sequence>
<feature type="transmembrane region" description="Helical" evidence="1">
    <location>
        <begin position="65"/>
        <end position="84"/>
    </location>
</feature>
<keyword evidence="1" id="KW-0472">Membrane</keyword>
<evidence type="ECO:0000256" key="1">
    <source>
        <dbReference type="SAM" id="Phobius"/>
    </source>
</evidence>
<organism evidence="2 3">
    <name type="scientific">Marinifilum caeruleilacunae</name>
    <dbReference type="NCBI Taxonomy" id="2499076"/>
    <lineage>
        <taxon>Bacteria</taxon>
        <taxon>Pseudomonadati</taxon>
        <taxon>Bacteroidota</taxon>
        <taxon>Bacteroidia</taxon>
        <taxon>Marinilabiliales</taxon>
        <taxon>Marinifilaceae</taxon>
    </lineage>
</organism>
<proteinExistence type="predicted"/>
<keyword evidence="1" id="KW-0812">Transmembrane</keyword>
<feature type="transmembrane region" description="Helical" evidence="1">
    <location>
        <begin position="104"/>
        <end position="122"/>
    </location>
</feature>
<accession>A0ABX1WW95</accession>
<feature type="transmembrane region" description="Helical" evidence="1">
    <location>
        <begin position="7"/>
        <end position="26"/>
    </location>
</feature>
<gene>
    <name evidence="2" type="ORF">ELS83_10935</name>
</gene>
<keyword evidence="3" id="KW-1185">Reference proteome</keyword>